<dbReference type="GO" id="GO:0001729">
    <property type="term" value="F:ceramide kinase activity"/>
    <property type="evidence" value="ECO:0007669"/>
    <property type="project" value="TreeGrafter"/>
</dbReference>
<comment type="caution">
    <text evidence="3">The sequence shown here is derived from an EMBL/GenBank/DDBJ whole genome shotgun (WGS) entry which is preliminary data.</text>
</comment>
<dbReference type="GO" id="GO:0006672">
    <property type="term" value="P:ceramide metabolic process"/>
    <property type="evidence" value="ECO:0007669"/>
    <property type="project" value="TreeGrafter"/>
</dbReference>
<name>A0A813S8B8_9BILA</name>
<feature type="compositionally biased region" description="Polar residues" evidence="1">
    <location>
        <begin position="447"/>
        <end position="459"/>
    </location>
</feature>
<evidence type="ECO:0000259" key="2">
    <source>
        <dbReference type="PROSITE" id="PS50146"/>
    </source>
</evidence>
<dbReference type="PANTHER" id="PTHR12358:SF111">
    <property type="entry name" value="CERAMIDE KINASE, ISOFORM A"/>
    <property type="match status" value="1"/>
</dbReference>
<dbReference type="AlphaFoldDB" id="A0A813S8B8"/>
<dbReference type="Gene3D" id="3.40.50.10330">
    <property type="entry name" value="Probable inorganic polyphosphate/atp-NAD kinase, domain 1"/>
    <property type="match status" value="1"/>
</dbReference>
<feature type="domain" description="DAGKc" evidence="2">
    <location>
        <begin position="212"/>
        <end position="362"/>
    </location>
</feature>
<dbReference type="Gene3D" id="2.60.200.40">
    <property type="match status" value="1"/>
</dbReference>
<dbReference type="EMBL" id="CAJNOG010000027">
    <property type="protein sequence ID" value="CAF0791568.1"/>
    <property type="molecule type" value="Genomic_DNA"/>
</dbReference>
<dbReference type="InterPro" id="IPR001206">
    <property type="entry name" value="Diacylglycerol_kinase_cat_dom"/>
</dbReference>
<evidence type="ECO:0000313" key="3">
    <source>
        <dbReference type="EMBL" id="CAF0791568.1"/>
    </source>
</evidence>
<dbReference type="GO" id="GO:0016020">
    <property type="term" value="C:membrane"/>
    <property type="evidence" value="ECO:0007669"/>
    <property type="project" value="GOC"/>
</dbReference>
<evidence type="ECO:0000313" key="4">
    <source>
        <dbReference type="Proteomes" id="UP000663845"/>
    </source>
</evidence>
<feature type="region of interest" description="Disordered" evidence="1">
    <location>
        <begin position="439"/>
        <end position="459"/>
    </location>
</feature>
<organism evidence="3 4">
    <name type="scientific">Adineta steineri</name>
    <dbReference type="NCBI Taxonomy" id="433720"/>
    <lineage>
        <taxon>Eukaryota</taxon>
        <taxon>Metazoa</taxon>
        <taxon>Spiralia</taxon>
        <taxon>Gnathifera</taxon>
        <taxon>Rotifera</taxon>
        <taxon>Eurotatoria</taxon>
        <taxon>Bdelloidea</taxon>
        <taxon>Adinetida</taxon>
        <taxon>Adinetidae</taxon>
        <taxon>Adineta</taxon>
    </lineage>
</organism>
<proteinExistence type="predicted"/>
<dbReference type="Pfam" id="PF00781">
    <property type="entry name" value="DAGK_cat"/>
    <property type="match status" value="1"/>
</dbReference>
<dbReference type="InterPro" id="IPR016064">
    <property type="entry name" value="NAD/diacylglycerol_kinase_sf"/>
</dbReference>
<dbReference type="Proteomes" id="UP000663845">
    <property type="component" value="Unassembled WGS sequence"/>
</dbReference>
<dbReference type="InterPro" id="IPR017438">
    <property type="entry name" value="ATP-NAD_kinase_N"/>
</dbReference>
<reference evidence="3" key="1">
    <citation type="submission" date="2021-02" db="EMBL/GenBank/DDBJ databases">
        <authorList>
            <person name="Nowell W R."/>
        </authorList>
    </citation>
    <scope>NUCLEOTIDE SEQUENCE</scope>
</reference>
<dbReference type="PANTHER" id="PTHR12358">
    <property type="entry name" value="SPHINGOSINE KINASE"/>
    <property type="match status" value="1"/>
</dbReference>
<gene>
    <name evidence="3" type="ORF">JYZ213_LOCUS4759</name>
</gene>
<dbReference type="InterPro" id="IPR050187">
    <property type="entry name" value="Lipid_Phosphate_FormReg"/>
</dbReference>
<dbReference type="SUPFAM" id="SSF111331">
    <property type="entry name" value="NAD kinase/diacylglycerol kinase-like"/>
    <property type="match status" value="1"/>
</dbReference>
<sequence>MPLTLYSTTCFIKNDLYRLHIYVNDDDDDKKNSIDTQLSSFTSTDISKESIKPTLTQIKFELINAKKNTNTSKIIILNQLLNVQQTRIITKKTRRNFNISTEVLNTYGTITPIVEQSKQTSCTTLNTQISEIVVPQTPIIARQFSFGRFFSTQSNPDDKLNPTYKSIVKINYIDISNSIRWNIKRLEVEVETEDIANELYMNLNLCLSTLTQRPRNLLVFINPFGGRGRAPYVYEKQVLPIFKESNINVKGIYTERANHAHDYILNEDLSDYDGLICVGGDGMFAELCHGLLLRTSHEAHLDIHDRQVNLIRPNLKIGVIPAGSTDAVVFGTTGLNDPITSALQIIVGESLLIDIATVHNEKGFVRFMATMLAYGFFGDIIHQSDKWRCLGPLRYDLAGFCQFISNKSYHTELTITLASSSDSSQISQPETVTLMNNTNNETTSSSVPPLTQTKDTINSTTNTSNKVLDKIVNPGLEFCRRNCEQCALVEKSHTDKVQSPLQIKCEGRYTTINCLNMPGRCAKSKFGMSPYVHLGDGTFDLILVKRSWFTGFLRFLIQVASDGRTIEDLHNVERHRVSEVLIRPMHTDQIRLGNWACDGEVISGNEIKVRIHRQVLNLFASGIQFDNVRTNNPIKEVKTN</sequence>
<protein>
    <recommendedName>
        <fullName evidence="2">DAGKc domain-containing protein</fullName>
    </recommendedName>
</protein>
<accession>A0A813S8B8</accession>
<dbReference type="PROSITE" id="PS50146">
    <property type="entry name" value="DAGK"/>
    <property type="match status" value="1"/>
</dbReference>
<evidence type="ECO:0000256" key="1">
    <source>
        <dbReference type="SAM" id="MobiDB-lite"/>
    </source>
</evidence>